<evidence type="ECO:0000313" key="2">
    <source>
        <dbReference type="Proteomes" id="UP000004200"/>
    </source>
</evidence>
<accession>G2DWP4</accession>
<dbReference type="STRING" id="765913.ThidrDRAFT_0433"/>
<dbReference type="Proteomes" id="UP000004200">
    <property type="component" value="Unassembled WGS sequence"/>
</dbReference>
<organism evidence="1 2">
    <name type="scientific">Thiorhodococcus drewsii AZ1</name>
    <dbReference type="NCBI Taxonomy" id="765913"/>
    <lineage>
        <taxon>Bacteria</taxon>
        <taxon>Pseudomonadati</taxon>
        <taxon>Pseudomonadota</taxon>
        <taxon>Gammaproteobacteria</taxon>
        <taxon>Chromatiales</taxon>
        <taxon>Chromatiaceae</taxon>
        <taxon>Thiorhodococcus</taxon>
    </lineage>
</organism>
<protein>
    <submittedName>
        <fullName evidence="1">Uncharacterized protein</fullName>
    </submittedName>
</protein>
<comment type="caution">
    <text evidence="1">The sequence shown here is derived from an EMBL/GenBank/DDBJ whole genome shotgun (WGS) entry which is preliminary data.</text>
</comment>
<reference evidence="1 2" key="1">
    <citation type="submission" date="2011-06" db="EMBL/GenBank/DDBJ databases">
        <title>The draft genome of Thiorhodococcus drewsii AZ1.</title>
        <authorList>
            <consortium name="US DOE Joint Genome Institute (JGI-PGF)"/>
            <person name="Lucas S."/>
            <person name="Han J."/>
            <person name="Lapidus A."/>
            <person name="Cheng J.-F."/>
            <person name="Goodwin L."/>
            <person name="Pitluck S."/>
            <person name="Peters L."/>
            <person name="Land M.L."/>
            <person name="Hauser L."/>
            <person name="Vogl K."/>
            <person name="Liu Z."/>
            <person name="Imhoff J."/>
            <person name="Thiel V."/>
            <person name="Frigaard N.-U."/>
            <person name="Bryant D.A."/>
            <person name="Woyke T.J."/>
        </authorList>
    </citation>
    <scope>NUCLEOTIDE SEQUENCE [LARGE SCALE GENOMIC DNA]</scope>
    <source>
        <strain evidence="1 2">AZ1</strain>
    </source>
</reference>
<dbReference type="EMBL" id="AFWT01000002">
    <property type="protein sequence ID" value="EGV33744.1"/>
    <property type="molecule type" value="Genomic_DNA"/>
</dbReference>
<gene>
    <name evidence="1" type="ORF">ThidrDRAFT_0433</name>
</gene>
<keyword evidence="2" id="KW-1185">Reference proteome</keyword>
<sequence>MMVETGVCRETASGASAVVRDVTPILARDGSRLSSEGICRPNPIRIRALELAIGLNVVMC</sequence>
<dbReference type="AlphaFoldDB" id="G2DWP4"/>
<name>G2DWP4_9GAMM</name>
<evidence type="ECO:0000313" key="1">
    <source>
        <dbReference type="EMBL" id="EGV33744.1"/>
    </source>
</evidence>
<proteinExistence type="predicted"/>